<feature type="region of interest" description="Disordered" evidence="1">
    <location>
        <begin position="1"/>
        <end position="99"/>
    </location>
</feature>
<evidence type="ECO:0000313" key="3">
    <source>
        <dbReference type="Proteomes" id="UP000075901"/>
    </source>
</evidence>
<protein>
    <submittedName>
        <fullName evidence="2">Uncharacterized protein</fullName>
    </submittedName>
</protein>
<proteinExistence type="predicted"/>
<feature type="compositionally biased region" description="Basic residues" evidence="1">
    <location>
        <begin position="1"/>
        <end position="10"/>
    </location>
</feature>
<reference evidence="2" key="2">
    <citation type="submission" date="2020-05" db="UniProtKB">
        <authorList>
            <consortium name="EnsemblMetazoa"/>
        </authorList>
    </citation>
    <scope>IDENTIFICATION</scope>
    <source>
        <strain evidence="2">maculatus3</strain>
    </source>
</reference>
<evidence type="ECO:0000313" key="2">
    <source>
        <dbReference type="EnsemblMetazoa" id="AMAM016686-PA"/>
    </source>
</evidence>
<dbReference type="AlphaFoldDB" id="A0A182SZR0"/>
<keyword evidence="3" id="KW-1185">Reference proteome</keyword>
<dbReference type="EnsemblMetazoa" id="AMAM016686-RA">
    <property type="protein sequence ID" value="AMAM016686-PA"/>
    <property type="gene ID" value="AMAM016686"/>
</dbReference>
<feature type="compositionally biased region" description="Basic and acidic residues" evidence="1">
    <location>
        <begin position="58"/>
        <end position="68"/>
    </location>
</feature>
<reference evidence="3" key="1">
    <citation type="submission" date="2013-09" db="EMBL/GenBank/DDBJ databases">
        <title>The Genome Sequence of Anopheles maculatus species B.</title>
        <authorList>
            <consortium name="The Broad Institute Genomics Platform"/>
            <person name="Neafsey D.E."/>
            <person name="Besansky N."/>
            <person name="Howell P."/>
            <person name="Walton C."/>
            <person name="Young S.K."/>
            <person name="Zeng Q."/>
            <person name="Gargeya S."/>
            <person name="Fitzgerald M."/>
            <person name="Haas B."/>
            <person name="Abouelleil A."/>
            <person name="Allen A.W."/>
            <person name="Alvarado L."/>
            <person name="Arachchi H.M."/>
            <person name="Berlin A.M."/>
            <person name="Chapman S.B."/>
            <person name="Gainer-Dewar J."/>
            <person name="Goldberg J."/>
            <person name="Griggs A."/>
            <person name="Gujja S."/>
            <person name="Hansen M."/>
            <person name="Howarth C."/>
            <person name="Imamovic A."/>
            <person name="Ireland A."/>
            <person name="Larimer J."/>
            <person name="McCowan C."/>
            <person name="Murphy C."/>
            <person name="Pearson M."/>
            <person name="Poon T.W."/>
            <person name="Priest M."/>
            <person name="Roberts A."/>
            <person name="Saif S."/>
            <person name="Shea T."/>
            <person name="Sisk P."/>
            <person name="Sykes S."/>
            <person name="Wortman J."/>
            <person name="Nusbaum C."/>
            <person name="Birren B."/>
        </authorList>
    </citation>
    <scope>NUCLEOTIDE SEQUENCE [LARGE SCALE GENOMIC DNA]</scope>
    <source>
        <strain evidence="3">maculatus3</strain>
    </source>
</reference>
<accession>A0A182SZR0</accession>
<evidence type="ECO:0000256" key="1">
    <source>
        <dbReference type="SAM" id="MobiDB-lite"/>
    </source>
</evidence>
<organism evidence="2 3">
    <name type="scientific">Anopheles maculatus</name>
    <dbReference type="NCBI Taxonomy" id="74869"/>
    <lineage>
        <taxon>Eukaryota</taxon>
        <taxon>Metazoa</taxon>
        <taxon>Ecdysozoa</taxon>
        <taxon>Arthropoda</taxon>
        <taxon>Hexapoda</taxon>
        <taxon>Insecta</taxon>
        <taxon>Pterygota</taxon>
        <taxon>Neoptera</taxon>
        <taxon>Endopterygota</taxon>
        <taxon>Diptera</taxon>
        <taxon>Nematocera</taxon>
        <taxon>Culicoidea</taxon>
        <taxon>Culicidae</taxon>
        <taxon>Anophelinae</taxon>
        <taxon>Anopheles</taxon>
        <taxon>Anopheles maculatus group</taxon>
    </lineage>
</organism>
<name>A0A182SZR0_9DIPT</name>
<dbReference type="Proteomes" id="UP000075901">
    <property type="component" value="Unassembled WGS sequence"/>
</dbReference>
<feature type="compositionally biased region" description="Low complexity" evidence="1">
    <location>
        <begin position="27"/>
        <end position="38"/>
    </location>
</feature>
<dbReference type="VEuPathDB" id="VectorBase:AMAM016686"/>
<sequence length="111" mass="11757">MNVTAHRRNVGRGGGGKAIRVGKAKARNGATNGTNGSNGANGGPTVPQNGANAAAAAGKEKPPDKVQESYESDSSDQVSSSDEEERWKDSKLSNDVPSEYWHIQKLVKYMK</sequence>